<feature type="transmembrane region" description="Helical" evidence="2">
    <location>
        <begin position="6"/>
        <end position="30"/>
    </location>
</feature>
<dbReference type="PANTHER" id="PTHR12242:SF22">
    <property type="entry name" value="OS02G0130600 PROTEIN"/>
    <property type="match status" value="1"/>
</dbReference>
<dbReference type="Proteomes" id="UP000306102">
    <property type="component" value="Unassembled WGS sequence"/>
</dbReference>
<gene>
    <name evidence="3" type="ORF">TEA_016115</name>
</gene>
<evidence type="ECO:0000313" key="3">
    <source>
        <dbReference type="EMBL" id="THF98026.1"/>
    </source>
</evidence>
<feature type="compositionally biased region" description="Polar residues" evidence="1">
    <location>
        <begin position="244"/>
        <end position="255"/>
    </location>
</feature>
<comment type="caution">
    <text evidence="3">The sequence shown here is derived from an EMBL/GenBank/DDBJ whole genome shotgun (WGS) entry which is preliminary data.</text>
</comment>
<dbReference type="GO" id="GO:0016020">
    <property type="term" value="C:membrane"/>
    <property type="evidence" value="ECO:0007669"/>
    <property type="project" value="TreeGrafter"/>
</dbReference>
<feature type="region of interest" description="Disordered" evidence="1">
    <location>
        <begin position="206"/>
        <end position="287"/>
    </location>
</feature>
<reference evidence="3 4" key="1">
    <citation type="journal article" date="2018" name="Proc. Natl. Acad. Sci. U.S.A.">
        <title>Draft genome sequence of Camellia sinensis var. sinensis provides insights into the evolution of the tea genome and tea quality.</title>
        <authorList>
            <person name="Wei C."/>
            <person name="Yang H."/>
            <person name="Wang S."/>
            <person name="Zhao J."/>
            <person name="Liu C."/>
            <person name="Gao L."/>
            <person name="Xia E."/>
            <person name="Lu Y."/>
            <person name="Tai Y."/>
            <person name="She G."/>
            <person name="Sun J."/>
            <person name="Cao H."/>
            <person name="Tong W."/>
            <person name="Gao Q."/>
            <person name="Li Y."/>
            <person name="Deng W."/>
            <person name="Jiang X."/>
            <person name="Wang W."/>
            <person name="Chen Q."/>
            <person name="Zhang S."/>
            <person name="Li H."/>
            <person name="Wu J."/>
            <person name="Wang P."/>
            <person name="Li P."/>
            <person name="Shi C."/>
            <person name="Zheng F."/>
            <person name="Jian J."/>
            <person name="Huang B."/>
            <person name="Shan D."/>
            <person name="Shi M."/>
            <person name="Fang C."/>
            <person name="Yue Y."/>
            <person name="Li F."/>
            <person name="Li D."/>
            <person name="Wei S."/>
            <person name="Han B."/>
            <person name="Jiang C."/>
            <person name="Yin Y."/>
            <person name="Xia T."/>
            <person name="Zhang Z."/>
            <person name="Bennetzen J.L."/>
            <person name="Zhao S."/>
            <person name="Wan X."/>
        </authorList>
    </citation>
    <scope>NUCLEOTIDE SEQUENCE [LARGE SCALE GENOMIC DNA]</scope>
    <source>
        <strain evidence="4">cv. Shuchazao</strain>
        <tissue evidence="3">Leaf</tissue>
    </source>
</reference>
<dbReference type="AlphaFoldDB" id="A0A4V3WJR7"/>
<keyword evidence="4" id="KW-1185">Reference proteome</keyword>
<feature type="transmembrane region" description="Helical" evidence="2">
    <location>
        <begin position="138"/>
        <end position="154"/>
    </location>
</feature>
<organism evidence="3 4">
    <name type="scientific">Camellia sinensis var. sinensis</name>
    <name type="common">China tea</name>
    <dbReference type="NCBI Taxonomy" id="542762"/>
    <lineage>
        <taxon>Eukaryota</taxon>
        <taxon>Viridiplantae</taxon>
        <taxon>Streptophyta</taxon>
        <taxon>Embryophyta</taxon>
        <taxon>Tracheophyta</taxon>
        <taxon>Spermatophyta</taxon>
        <taxon>Magnoliopsida</taxon>
        <taxon>eudicotyledons</taxon>
        <taxon>Gunneridae</taxon>
        <taxon>Pentapetalae</taxon>
        <taxon>asterids</taxon>
        <taxon>Ericales</taxon>
        <taxon>Theaceae</taxon>
        <taxon>Camellia</taxon>
    </lineage>
</organism>
<dbReference type="PANTHER" id="PTHR12242">
    <property type="entry name" value="OS02G0130600 PROTEIN-RELATED"/>
    <property type="match status" value="1"/>
</dbReference>
<dbReference type="EMBL" id="SDRB02012340">
    <property type="protein sequence ID" value="THF98026.1"/>
    <property type="molecule type" value="Genomic_DNA"/>
</dbReference>
<feature type="transmembrane region" description="Helical" evidence="2">
    <location>
        <begin position="110"/>
        <end position="126"/>
    </location>
</feature>
<keyword evidence="2" id="KW-0472">Membrane</keyword>
<name>A0A4V3WJR7_CAMSN</name>
<protein>
    <submittedName>
        <fullName evidence="3">Uncharacterized protein</fullName>
    </submittedName>
</protein>
<feature type="transmembrane region" description="Helical" evidence="2">
    <location>
        <begin position="76"/>
        <end position="98"/>
    </location>
</feature>
<sequence>MLESISFYMSLLMDFTCITALVLLSMYGCYQYHNKVGGDRTEDFDVEQGTNSNESNGGKALGIQSRTSSSPNCRILGLYLSNSFLGVVVLTDCVFWFIIVPFQAIKDYDLNFLIINLHTINAVFLLGDTTLNCLRFPWFRIAYFFLWTAVYVHFKMDCPCLRFALSFRGWERGEMASRAKMELAMSLMGLIPGDWVLYRTAQSKPKAQSKVKAKPIPPPVQPKGKSKSKAQSSKADMIQLAHQLLNQAKAQSTDSDNSDDSAQDHSSEESTNQYSGPEFQDAQDPFI</sequence>
<keyword evidence="2" id="KW-0812">Transmembrane</keyword>
<evidence type="ECO:0000256" key="2">
    <source>
        <dbReference type="SAM" id="Phobius"/>
    </source>
</evidence>
<evidence type="ECO:0000313" key="4">
    <source>
        <dbReference type="Proteomes" id="UP000306102"/>
    </source>
</evidence>
<proteinExistence type="predicted"/>
<keyword evidence="2" id="KW-1133">Transmembrane helix</keyword>
<evidence type="ECO:0000256" key="1">
    <source>
        <dbReference type="SAM" id="MobiDB-lite"/>
    </source>
</evidence>
<accession>A0A4V3WJR7</accession>